<dbReference type="Proteomes" id="UP000515203">
    <property type="component" value="Unplaced"/>
</dbReference>
<dbReference type="GO" id="GO:0046513">
    <property type="term" value="P:ceramide biosynthetic process"/>
    <property type="evidence" value="ECO:0007669"/>
    <property type="project" value="Ensembl"/>
</dbReference>
<dbReference type="SUPFAM" id="SSF46689">
    <property type="entry name" value="Homeodomain-like"/>
    <property type="match status" value="1"/>
</dbReference>
<evidence type="ECO:0000256" key="14">
    <source>
        <dbReference type="RuleBase" id="RU000682"/>
    </source>
</evidence>
<evidence type="ECO:0000256" key="6">
    <source>
        <dbReference type="ARBA" id="ARBA00022692"/>
    </source>
</evidence>
<dbReference type="PANTHER" id="PTHR12560:SF6">
    <property type="entry name" value="CERAMIDE SYNTHASE 4"/>
    <property type="match status" value="1"/>
</dbReference>
<feature type="DNA-binding region" description="Homeobox" evidence="12">
    <location>
        <begin position="86"/>
        <end position="128"/>
    </location>
</feature>
<dbReference type="UniPathway" id="UPA00222"/>
<dbReference type="Pfam" id="PF00046">
    <property type="entry name" value="Homeodomain"/>
    <property type="match status" value="1"/>
</dbReference>
<gene>
    <name evidence="20" type="primary">Cers4</name>
</gene>
<dbReference type="AlphaFoldDB" id="A0A6P3FUB4"/>
<evidence type="ECO:0000256" key="10">
    <source>
        <dbReference type="ARBA" id="ARBA00023136"/>
    </source>
</evidence>
<feature type="region of interest" description="Disordered" evidence="15">
    <location>
        <begin position="342"/>
        <end position="394"/>
    </location>
</feature>
<evidence type="ECO:0000259" key="18">
    <source>
        <dbReference type="PROSITE" id="PS50922"/>
    </source>
</evidence>
<dbReference type="OrthoDB" id="537032at2759"/>
<feature type="transmembrane region" description="Helical" evidence="16">
    <location>
        <begin position="179"/>
        <end position="197"/>
    </location>
</feature>
<protein>
    <submittedName>
        <fullName evidence="20">Ceramide synthase 4 isoform X1</fullName>
    </submittedName>
</protein>
<proteinExistence type="predicted"/>
<dbReference type="PROSITE" id="PS50922">
    <property type="entry name" value="TLC"/>
    <property type="match status" value="1"/>
</dbReference>
<evidence type="ECO:0000256" key="5">
    <source>
        <dbReference type="ARBA" id="ARBA00022679"/>
    </source>
</evidence>
<keyword evidence="6 13" id="KW-0812">Transmembrane</keyword>
<dbReference type="InterPro" id="IPR006634">
    <property type="entry name" value="TLC-dom"/>
</dbReference>
<feature type="domain" description="TLC" evidence="18">
    <location>
        <begin position="130"/>
        <end position="331"/>
    </location>
</feature>
<dbReference type="InterPro" id="IPR001356">
    <property type="entry name" value="HD"/>
</dbReference>
<dbReference type="SMART" id="SM00724">
    <property type="entry name" value="TLC"/>
    <property type="match status" value="1"/>
</dbReference>
<dbReference type="PANTHER" id="PTHR12560">
    <property type="entry name" value="LONGEVITY ASSURANCE FACTOR 1 LAG1"/>
    <property type="match status" value="1"/>
</dbReference>
<feature type="compositionally biased region" description="Acidic residues" evidence="15">
    <location>
        <begin position="344"/>
        <end position="356"/>
    </location>
</feature>
<evidence type="ECO:0000256" key="1">
    <source>
        <dbReference type="ARBA" id="ARBA00004477"/>
    </source>
</evidence>
<dbReference type="CTD" id="79603"/>
<evidence type="ECO:0000259" key="17">
    <source>
        <dbReference type="PROSITE" id="PS50071"/>
    </source>
</evidence>
<dbReference type="PIRSF" id="PIRSF005225">
    <property type="entry name" value="LAG1_LAC1"/>
    <property type="match status" value="1"/>
</dbReference>
<dbReference type="FunFam" id="1.10.10.60:FF:000020">
    <property type="entry name" value="Ceramide synthase 5"/>
    <property type="match status" value="1"/>
</dbReference>
<dbReference type="InterPro" id="IPR009057">
    <property type="entry name" value="Homeodomain-like_sf"/>
</dbReference>
<dbReference type="Pfam" id="PF03798">
    <property type="entry name" value="TRAM_LAG1_CLN8"/>
    <property type="match status" value="1"/>
</dbReference>
<dbReference type="GO" id="GO:0050291">
    <property type="term" value="F:sphingosine N-acyltransferase activity"/>
    <property type="evidence" value="ECO:0007669"/>
    <property type="project" value="Ensembl"/>
</dbReference>
<feature type="transmembrane region" description="Helical" evidence="16">
    <location>
        <begin position="135"/>
        <end position="154"/>
    </location>
</feature>
<dbReference type="FunCoup" id="A0A6P3FUB4">
    <property type="interactions" value="756"/>
</dbReference>
<evidence type="ECO:0000256" key="3">
    <source>
        <dbReference type="ARBA" id="ARBA00004991"/>
    </source>
</evidence>
<comment type="subcellular location">
    <subcellularLocation>
        <location evidence="1">Endoplasmic reticulum membrane</location>
        <topology evidence="1">Multi-pass membrane protein</topology>
    </subcellularLocation>
    <subcellularLocation>
        <location evidence="12 14">Nucleus</location>
    </subcellularLocation>
</comment>
<comment type="pathway">
    <text evidence="3">Sphingolipid metabolism.</text>
</comment>
<keyword evidence="8 16" id="KW-1133">Transmembrane helix</keyword>
<dbReference type="CDD" id="cd00086">
    <property type="entry name" value="homeodomain"/>
    <property type="match status" value="1"/>
</dbReference>
<keyword evidence="7" id="KW-0256">Endoplasmic reticulum</keyword>
<evidence type="ECO:0000256" key="16">
    <source>
        <dbReference type="SAM" id="Phobius"/>
    </source>
</evidence>
<feature type="transmembrane region" description="Helical" evidence="16">
    <location>
        <begin position="39"/>
        <end position="56"/>
    </location>
</feature>
<organism evidence="19 20">
    <name type="scientific">Octodon degus</name>
    <name type="common">Degu</name>
    <name type="synonym">Sciurus degus</name>
    <dbReference type="NCBI Taxonomy" id="10160"/>
    <lineage>
        <taxon>Eukaryota</taxon>
        <taxon>Metazoa</taxon>
        <taxon>Chordata</taxon>
        <taxon>Craniata</taxon>
        <taxon>Vertebrata</taxon>
        <taxon>Euteleostomi</taxon>
        <taxon>Mammalia</taxon>
        <taxon>Eutheria</taxon>
        <taxon>Euarchontoglires</taxon>
        <taxon>Glires</taxon>
        <taxon>Rodentia</taxon>
        <taxon>Hystricomorpha</taxon>
        <taxon>Octodontidae</taxon>
        <taxon>Octodon</taxon>
    </lineage>
</organism>
<feature type="transmembrane region" description="Helical" evidence="16">
    <location>
        <begin position="209"/>
        <end position="225"/>
    </location>
</feature>
<comment type="catalytic activity">
    <reaction evidence="11">
        <text>sphinganine + octadecanoyl-CoA = N-(octadecanoyl)-sphinganine + CoA + H(+)</text>
        <dbReference type="Rhea" id="RHEA:36547"/>
        <dbReference type="ChEBI" id="CHEBI:15378"/>
        <dbReference type="ChEBI" id="CHEBI:57287"/>
        <dbReference type="ChEBI" id="CHEBI:57394"/>
        <dbReference type="ChEBI" id="CHEBI:57817"/>
        <dbReference type="ChEBI" id="CHEBI:67033"/>
    </reaction>
    <physiologicalReaction direction="left-to-right" evidence="11">
        <dbReference type="Rhea" id="RHEA:36548"/>
    </physiologicalReaction>
</comment>
<dbReference type="GO" id="GO:0005789">
    <property type="term" value="C:endoplasmic reticulum membrane"/>
    <property type="evidence" value="ECO:0007669"/>
    <property type="project" value="UniProtKB-SubCell"/>
</dbReference>
<dbReference type="InParanoid" id="A0A6P3FUB4"/>
<evidence type="ECO:0000256" key="8">
    <source>
        <dbReference type="ARBA" id="ARBA00022989"/>
    </source>
</evidence>
<feature type="domain" description="Homeobox" evidence="17">
    <location>
        <begin position="84"/>
        <end position="127"/>
    </location>
</feature>
<keyword evidence="12 14" id="KW-0371">Homeobox</keyword>
<keyword evidence="10 13" id="KW-0472">Membrane</keyword>
<keyword evidence="19" id="KW-1185">Reference proteome</keyword>
<evidence type="ECO:0000256" key="9">
    <source>
        <dbReference type="ARBA" id="ARBA00023098"/>
    </source>
</evidence>
<dbReference type="OMA" id="FCLILRM"/>
<dbReference type="SMART" id="SM00389">
    <property type="entry name" value="HOX"/>
    <property type="match status" value="1"/>
</dbReference>
<evidence type="ECO:0000256" key="7">
    <source>
        <dbReference type="ARBA" id="ARBA00022824"/>
    </source>
</evidence>
<keyword evidence="4" id="KW-0444">Lipid biosynthesis</keyword>
<evidence type="ECO:0000256" key="13">
    <source>
        <dbReference type="PROSITE-ProRule" id="PRU00205"/>
    </source>
</evidence>
<evidence type="ECO:0000256" key="4">
    <source>
        <dbReference type="ARBA" id="ARBA00022516"/>
    </source>
</evidence>
<sequence length="394" mass="46302">MLSTLSDLVWHERIWLPPNWTWADMVDREGMVVAHPSDLLLVLPLALVMVTARLAFNRFIGVPFCHWMGMRDPVKKQVKPNPTLEKYFQKRPKPEEAQLALLAAQCGLTLRQTQHWFRRRRNQDWPRMSKKFCEASWRCLFYFCTSVSGTLVLYSEPWLWDIVQCWKHYPYQNLKPSLAWWYILELSFYSSLLLSLPFDIKRKDFKEQVMHHVVTIFLITFSYGANLVRIGSLMLLLHDLGDCLLEICKMFNYMRFSRTCDALFLVFALVFFYTRLILMPTKIIYTSYYHSIQEFSPFVGYYFFLVLLVSLNLLHVYWFSLILRMLYNYLWKGQMTKDIRSDTEEYSSSDEDEDQAAPECPQLHNGVSQGLGLAPAGGPRSRTPGQQANGHTTM</sequence>
<evidence type="ECO:0000313" key="20">
    <source>
        <dbReference type="RefSeq" id="XP_004644984.1"/>
    </source>
</evidence>
<keyword evidence="5" id="KW-0808">Transferase</keyword>
<dbReference type="GeneID" id="101566393"/>
<feature type="transmembrane region" description="Helical" evidence="16">
    <location>
        <begin position="298"/>
        <end position="327"/>
    </location>
</feature>
<evidence type="ECO:0000256" key="12">
    <source>
        <dbReference type="PROSITE-ProRule" id="PRU00108"/>
    </source>
</evidence>
<keyword evidence="12 14" id="KW-0238">DNA-binding</keyword>
<name>A0A6P3FUB4_OCTDE</name>
<evidence type="ECO:0000313" key="19">
    <source>
        <dbReference type="Proteomes" id="UP000515203"/>
    </source>
</evidence>
<evidence type="ECO:0000256" key="15">
    <source>
        <dbReference type="SAM" id="MobiDB-lite"/>
    </source>
</evidence>
<feature type="transmembrane region" description="Helical" evidence="16">
    <location>
        <begin position="260"/>
        <end position="278"/>
    </location>
</feature>
<evidence type="ECO:0000256" key="11">
    <source>
        <dbReference type="ARBA" id="ARBA00049036"/>
    </source>
</evidence>
<reference evidence="20" key="1">
    <citation type="submission" date="2025-08" db="UniProtKB">
        <authorList>
            <consortium name="RefSeq"/>
        </authorList>
    </citation>
    <scope>IDENTIFICATION</scope>
</reference>
<keyword evidence="12 14" id="KW-0539">Nucleus</keyword>
<dbReference type="GO" id="GO:0005634">
    <property type="term" value="C:nucleus"/>
    <property type="evidence" value="ECO:0007669"/>
    <property type="project" value="UniProtKB-SubCell"/>
</dbReference>
<feature type="compositionally biased region" description="Polar residues" evidence="15">
    <location>
        <begin position="383"/>
        <end position="394"/>
    </location>
</feature>
<dbReference type="InterPro" id="IPR016439">
    <property type="entry name" value="Lag1/Lac1-like"/>
</dbReference>
<dbReference type="GO" id="GO:0003677">
    <property type="term" value="F:DNA binding"/>
    <property type="evidence" value="ECO:0007669"/>
    <property type="project" value="UniProtKB-UniRule"/>
</dbReference>
<evidence type="ECO:0000256" key="2">
    <source>
        <dbReference type="ARBA" id="ARBA00004760"/>
    </source>
</evidence>
<dbReference type="PROSITE" id="PS50071">
    <property type="entry name" value="HOMEOBOX_2"/>
    <property type="match status" value="1"/>
</dbReference>
<dbReference type="Gene3D" id="1.10.10.60">
    <property type="entry name" value="Homeodomain-like"/>
    <property type="match status" value="1"/>
</dbReference>
<dbReference type="RefSeq" id="XP_004644984.1">
    <property type="nucleotide sequence ID" value="XM_004644927.2"/>
</dbReference>
<comment type="pathway">
    <text evidence="2">Lipid metabolism; sphingolipid metabolism.</text>
</comment>
<keyword evidence="9" id="KW-0443">Lipid metabolism</keyword>
<accession>A0A6P3FUB4</accession>